<dbReference type="AlphaFoldDB" id="A0A381QWQ2"/>
<keyword evidence="1" id="KW-0240">DNA-directed RNA polymerase</keyword>
<accession>A0A381QWQ2</accession>
<evidence type="ECO:0008006" key="4">
    <source>
        <dbReference type="Google" id="ProtNLM"/>
    </source>
</evidence>
<keyword evidence="2" id="KW-0804">Transcription</keyword>
<dbReference type="GO" id="GO:0000428">
    <property type="term" value="C:DNA-directed RNA polymerase complex"/>
    <property type="evidence" value="ECO:0007669"/>
    <property type="project" value="UniProtKB-KW"/>
</dbReference>
<proteinExistence type="predicted"/>
<reference evidence="3" key="1">
    <citation type="submission" date="2018-05" db="EMBL/GenBank/DDBJ databases">
        <authorList>
            <person name="Lanie J.A."/>
            <person name="Ng W.-L."/>
            <person name="Kazmierczak K.M."/>
            <person name="Andrzejewski T.M."/>
            <person name="Davidsen T.M."/>
            <person name="Wayne K.J."/>
            <person name="Tettelin H."/>
            <person name="Glass J.I."/>
            <person name="Rusch D."/>
            <person name="Podicherti R."/>
            <person name="Tsui H.-C.T."/>
            <person name="Winkler M.E."/>
        </authorList>
    </citation>
    <scope>NUCLEOTIDE SEQUENCE</scope>
</reference>
<dbReference type="GO" id="GO:0003677">
    <property type="term" value="F:DNA binding"/>
    <property type="evidence" value="ECO:0007669"/>
    <property type="project" value="InterPro"/>
</dbReference>
<gene>
    <name evidence="3" type="ORF">METZ01_LOCUS35011</name>
</gene>
<evidence type="ECO:0000256" key="2">
    <source>
        <dbReference type="ARBA" id="ARBA00023163"/>
    </source>
</evidence>
<dbReference type="GO" id="GO:0003899">
    <property type="term" value="F:DNA-directed RNA polymerase activity"/>
    <property type="evidence" value="ECO:0007669"/>
    <property type="project" value="InterPro"/>
</dbReference>
<dbReference type="SUPFAM" id="SSF63562">
    <property type="entry name" value="RPB6/omega subunit-like"/>
    <property type="match status" value="1"/>
</dbReference>
<evidence type="ECO:0000256" key="1">
    <source>
        <dbReference type="ARBA" id="ARBA00022478"/>
    </source>
</evidence>
<dbReference type="GO" id="GO:0006351">
    <property type="term" value="P:DNA-templated transcription"/>
    <property type="evidence" value="ECO:0007669"/>
    <property type="project" value="InterPro"/>
</dbReference>
<dbReference type="Gene3D" id="3.90.940.10">
    <property type="match status" value="1"/>
</dbReference>
<evidence type="ECO:0000313" key="3">
    <source>
        <dbReference type="EMBL" id="SUZ82157.1"/>
    </source>
</evidence>
<organism evidence="3">
    <name type="scientific">marine metagenome</name>
    <dbReference type="NCBI Taxonomy" id="408172"/>
    <lineage>
        <taxon>unclassified sequences</taxon>
        <taxon>metagenomes</taxon>
        <taxon>ecological metagenomes</taxon>
    </lineage>
</organism>
<dbReference type="InterPro" id="IPR036161">
    <property type="entry name" value="RPB6/omega-like_sf"/>
</dbReference>
<sequence length="75" mass="8474">MRVFTPDEVATSTESKYLGVLVAAKYSRELNTLPSEAMPLGEEKKLTTRALEALTSGQIEFRLVKRRTQEEDERG</sequence>
<dbReference type="EMBL" id="UINC01001494">
    <property type="protein sequence ID" value="SUZ82157.1"/>
    <property type="molecule type" value="Genomic_DNA"/>
</dbReference>
<name>A0A381QWQ2_9ZZZZ</name>
<protein>
    <recommendedName>
        <fullName evidence="4">DNA-directed RNA polymerase</fullName>
    </recommendedName>
</protein>